<organism evidence="1 2">
    <name type="scientific">Tumebacillus amylolyticus</name>
    <dbReference type="NCBI Taxonomy" id="2801339"/>
    <lineage>
        <taxon>Bacteria</taxon>
        <taxon>Bacillati</taxon>
        <taxon>Bacillota</taxon>
        <taxon>Bacilli</taxon>
        <taxon>Bacillales</taxon>
        <taxon>Alicyclobacillaceae</taxon>
        <taxon>Tumebacillus</taxon>
    </lineage>
</organism>
<dbReference type="PANTHER" id="PTHR10000">
    <property type="entry name" value="PHOSPHOSERINE PHOSPHATASE"/>
    <property type="match status" value="1"/>
</dbReference>
<gene>
    <name evidence="1" type="ORF">JJB07_05695</name>
</gene>
<dbReference type="InterPro" id="IPR023214">
    <property type="entry name" value="HAD_sf"/>
</dbReference>
<reference evidence="1 2" key="1">
    <citation type="submission" date="2021-01" db="EMBL/GenBank/DDBJ databases">
        <title>Tumebacillus sp. strain ITR2 16S ribosomal RNA gene Genome sequencing and assembly.</title>
        <authorList>
            <person name="Kang M."/>
        </authorList>
    </citation>
    <scope>NUCLEOTIDE SEQUENCE [LARGE SCALE GENOMIC DNA]</scope>
    <source>
        <strain evidence="1 2">ITR2</strain>
    </source>
</reference>
<dbReference type="CDD" id="cd07516">
    <property type="entry name" value="HAD_Pase"/>
    <property type="match status" value="1"/>
</dbReference>
<comment type="caution">
    <text evidence="1">The sequence shown here is derived from an EMBL/GenBank/DDBJ whole genome shotgun (WGS) entry which is preliminary data.</text>
</comment>
<evidence type="ECO:0000313" key="2">
    <source>
        <dbReference type="Proteomes" id="UP000602284"/>
    </source>
</evidence>
<dbReference type="RefSeq" id="WP_201632044.1">
    <property type="nucleotide sequence ID" value="NZ_JAEQNB010000001.1"/>
</dbReference>
<proteinExistence type="predicted"/>
<dbReference type="SFLD" id="SFLDG01144">
    <property type="entry name" value="C2.B.4:_PGP_Like"/>
    <property type="match status" value="1"/>
</dbReference>
<dbReference type="PROSITE" id="PS01228">
    <property type="entry name" value="COF_1"/>
    <property type="match status" value="1"/>
</dbReference>
<dbReference type="Gene3D" id="3.40.50.1000">
    <property type="entry name" value="HAD superfamily/HAD-like"/>
    <property type="match status" value="1"/>
</dbReference>
<dbReference type="Proteomes" id="UP000602284">
    <property type="component" value="Unassembled WGS sequence"/>
</dbReference>
<dbReference type="SFLD" id="SFLDS00003">
    <property type="entry name" value="Haloacid_Dehalogenase"/>
    <property type="match status" value="1"/>
</dbReference>
<keyword evidence="2" id="KW-1185">Reference proteome</keyword>
<dbReference type="NCBIfam" id="TIGR00099">
    <property type="entry name" value="Cof-subfamily"/>
    <property type="match status" value="1"/>
</dbReference>
<dbReference type="Pfam" id="PF08282">
    <property type="entry name" value="Hydrolase_3"/>
    <property type="match status" value="1"/>
</dbReference>
<dbReference type="Gene3D" id="3.30.1240.10">
    <property type="match status" value="1"/>
</dbReference>
<dbReference type="NCBIfam" id="TIGR01484">
    <property type="entry name" value="HAD-SF-IIB"/>
    <property type="match status" value="1"/>
</dbReference>
<dbReference type="SFLD" id="SFLDG01140">
    <property type="entry name" value="C2.B:_Phosphomannomutase_and_P"/>
    <property type="match status" value="1"/>
</dbReference>
<accession>A0ABS1J922</accession>
<evidence type="ECO:0000313" key="1">
    <source>
        <dbReference type="EMBL" id="MBL0386143.1"/>
    </source>
</evidence>
<name>A0ABS1J922_9BACL</name>
<sequence>MSKKLIALDLDGTLLNREKKISPRTKRAVQRAIQDGHHVCIATGRPFRSSVQYYRELGLTTPMVNFNGALVHHADDANWGSHHFPMDRETAFAILDVCEQFQAENVIVEVKDDYYLKQHDENLIRFMGDGHSPLGVGHIPSLLTEHPTSVLIYPQKANLRELRDHLSQFHADVVEHRLWGAPWHVIEIVKAGVNKATGLQVIADHFGIEREHIIAFGDEDNDLEMIEFAGYGVAMGNANPILKSIANHITDTNDNDGIAFVLEKLL</sequence>
<dbReference type="InterPro" id="IPR036412">
    <property type="entry name" value="HAD-like_sf"/>
</dbReference>
<dbReference type="SUPFAM" id="SSF56784">
    <property type="entry name" value="HAD-like"/>
    <property type="match status" value="1"/>
</dbReference>
<protein>
    <submittedName>
        <fullName evidence="1">HAD family phosphatase</fullName>
    </submittedName>
</protein>
<dbReference type="PANTHER" id="PTHR10000:SF23">
    <property type="entry name" value="5-AMINO-6-(5-PHOSPHO-D-RIBITYLAMINO)URACIL PHOSPHATASE YITU"/>
    <property type="match status" value="1"/>
</dbReference>
<dbReference type="InterPro" id="IPR006379">
    <property type="entry name" value="HAD-SF_hydro_IIB"/>
</dbReference>
<dbReference type="InterPro" id="IPR000150">
    <property type="entry name" value="Cof"/>
</dbReference>
<dbReference type="EMBL" id="JAEQNB010000001">
    <property type="protein sequence ID" value="MBL0386143.1"/>
    <property type="molecule type" value="Genomic_DNA"/>
</dbReference>